<reference evidence="9 10" key="1">
    <citation type="submission" date="2016-10" db="EMBL/GenBank/DDBJ databases">
        <authorList>
            <person name="de Groot N.N."/>
        </authorList>
    </citation>
    <scope>NUCLEOTIDE SEQUENCE [LARGE SCALE GENOMIC DNA]</scope>
    <source>
        <strain evidence="9 10">CGMCC 4.5598</strain>
    </source>
</reference>
<dbReference type="PANTHER" id="PTHR34582:SF6">
    <property type="entry name" value="UPF0702 TRANSMEMBRANE PROTEIN YCAP"/>
    <property type="match status" value="1"/>
</dbReference>
<feature type="transmembrane region" description="Helical" evidence="7">
    <location>
        <begin position="12"/>
        <end position="30"/>
    </location>
</feature>
<evidence type="ECO:0000256" key="7">
    <source>
        <dbReference type="SAM" id="Phobius"/>
    </source>
</evidence>
<name>A0A1I0EN20_9ACTN</name>
<dbReference type="EMBL" id="FOHX01000003">
    <property type="protein sequence ID" value="SET45962.1"/>
    <property type="molecule type" value="Genomic_DNA"/>
</dbReference>
<dbReference type="Proteomes" id="UP000199361">
    <property type="component" value="Unassembled WGS sequence"/>
</dbReference>
<keyword evidence="10" id="KW-1185">Reference proteome</keyword>
<feature type="domain" description="YetF C-terminal" evidence="8">
    <location>
        <begin position="87"/>
        <end position="156"/>
    </location>
</feature>
<dbReference type="Pfam" id="PF04239">
    <property type="entry name" value="DUF421"/>
    <property type="match status" value="1"/>
</dbReference>
<dbReference type="InterPro" id="IPR007353">
    <property type="entry name" value="DUF421"/>
</dbReference>
<keyword evidence="6 7" id="KW-0472">Membrane</keyword>
<dbReference type="Gene3D" id="3.30.240.20">
    <property type="entry name" value="bsu07140 like domains"/>
    <property type="match status" value="1"/>
</dbReference>
<sequence>MRIGLTWTDAGTVVLSTVVIYLAFLVLIRIVGQRALATMSSFDLAAAVALGAVMGRAVLGYTPTLLAGLIGMCTLFALQTAFRLMRRNSRLECLMSNAPLLLMADGAVLHDNLRKAQINEDELRQKLRLASVHRYGDVAAVILERTGDISVLRRGEAIDPEFLADVKGCDRLRPGHSGA</sequence>
<feature type="transmembrane region" description="Helical" evidence="7">
    <location>
        <begin position="65"/>
        <end position="85"/>
    </location>
</feature>
<accession>A0A1I0EN20</accession>
<dbReference type="STRING" id="568860.SAMN05421811_10399"/>
<evidence type="ECO:0000256" key="1">
    <source>
        <dbReference type="ARBA" id="ARBA00004651"/>
    </source>
</evidence>
<proteinExistence type="inferred from homology"/>
<dbReference type="GO" id="GO:0005886">
    <property type="term" value="C:plasma membrane"/>
    <property type="evidence" value="ECO:0007669"/>
    <property type="project" value="UniProtKB-SubCell"/>
</dbReference>
<keyword evidence="4 7" id="KW-0812">Transmembrane</keyword>
<dbReference type="InterPro" id="IPR023090">
    <property type="entry name" value="UPF0702_alpha/beta_dom_sf"/>
</dbReference>
<dbReference type="AlphaFoldDB" id="A0A1I0EN20"/>
<evidence type="ECO:0000256" key="5">
    <source>
        <dbReference type="ARBA" id="ARBA00022989"/>
    </source>
</evidence>
<protein>
    <recommendedName>
        <fullName evidence="8">YetF C-terminal domain-containing protein</fullName>
    </recommendedName>
</protein>
<comment type="subcellular location">
    <subcellularLocation>
        <location evidence="1">Cell membrane</location>
        <topology evidence="1">Multi-pass membrane protein</topology>
    </subcellularLocation>
</comment>
<evidence type="ECO:0000256" key="2">
    <source>
        <dbReference type="ARBA" id="ARBA00006448"/>
    </source>
</evidence>
<evidence type="ECO:0000256" key="3">
    <source>
        <dbReference type="ARBA" id="ARBA00022475"/>
    </source>
</evidence>
<evidence type="ECO:0000313" key="10">
    <source>
        <dbReference type="Proteomes" id="UP000199361"/>
    </source>
</evidence>
<evidence type="ECO:0000259" key="8">
    <source>
        <dbReference type="Pfam" id="PF04239"/>
    </source>
</evidence>
<organism evidence="9 10">
    <name type="scientific">Nonomuraea wenchangensis</name>
    <dbReference type="NCBI Taxonomy" id="568860"/>
    <lineage>
        <taxon>Bacteria</taxon>
        <taxon>Bacillati</taxon>
        <taxon>Actinomycetota</taxon>
        <taxon>Actinomycetes</taxon>
        <taxon>Streptosporangiales</taxon>
        <taxon>Streptosporangiaceae</taxon>
        <taxon>Nonomuraea</taxon>
    </lineage>
</organism>
<evidence type="ECO:0000256" key="6">
    <source>
        <dbReference type="ARBA" id="ARBA00023136"/>
    </source>
</evidence>
<keyword evidence="3" id="KW-1003">Cell membrane</keyword>
<evidence type="ECO:0000313" key="9">
    <source>
        <dbReference type="EMBL" id="SET45962.1"/>
    </source>
</evidence>
<evidence type="ECO:0000256" key="4">
    <source>
        <dbReference type="ARBA" id="ARBA00022692"/>
    </source>
</evidence>
<comment type="similarity">
    <text evidence="2">Belongs to the UPF0702 family.</text>
</comment>
<keyword evidence="5 7" id="KW-1133">Transmembrane helix</keyword>
<gene>
    <name evidence="9" type="ORF">SAMN05421811_10399</name>
</gene>
<dbReference type="RefSeq" id="WP_177240562.1">
    <property type="nucleotide sequence ID" value="NZ_FOHX01000003.1"/>
</dbReference>
<dbReference type="PANTHER" id="PTHR34582">
    <property type="entry name" value="UPF0702 TRANSMEMBRANE PROTEIN YCAP"/>
    <property type="match status" value="1"/>
</dbReference>